<evidence type="ECO:0000256" key="4">
    <source>
        <dbReference type="ARBA" id="ARBA00023136"/>
    </source>
</evidence>
<feature type="transmembrane region" description="Helical" evidence="5">
    <location>
        <begin position="117"/>
        <end position="136"/>
    </location>
</feature>
<organism evidence="7 8">
    <name type="scientific">Channa striata</name>
    <name type="common">Snakehead murrel</name>
    <name type="synonym">Ophicephalus striatus</name>
    <dbReference type="NCBI Taxonomy" id="64152"/>
    <lineage>
        <taxon>Eukaryota</taxon>
        <taxon>Metazoa</taxon>
        <taxon>Chordata</taxon>
        <taxon>Craniata</taxon>
        <taxon>Vertebrata</taxon>
        <taxon>Euteleostomi</taxon>
        <taxon>Actinopterygii</taxon>
        <taxon>Neopterygii</taxon>
        <taxon>Teleostei</taxon>
        <taxon>Neoteleostei</taxon>
        <taxon>Acanthomorphata</taxon>
        <taxon>Anabantaria</taxon>
        <taxon>Anabantiformes</taxon>
        <taxon>Channoidei</taxon>
        <taxon>Channidae</taxon>
        <taxon>Channa</taxon>
    </lineage>
</organism>
<feature type="transmembrane region" description="Helical" evidence="5">
    <location>
        <begin position="44"/>
        <end position="66"/>
    </location>
</feature>
<sequence length="379" mass="43392">MKFITQSLFTYLRIPTGSCRQSLKSALLYLWHVYSAPSPAGRDILTQLFMCLTLAIITGGLLHHWLYKTLTYDHEVSIQTTCIYSVAMFLVSFLCHPLRCMLTMILPTVCTKQGRKLLVSLSVMILVLKVIPNIAVNMGAVAHVVKCTAEGLAKTLLNSSEPLNKVKQDLIDEVIKAKRDELSIVTNLRNLNDVMRVDMSAVKSTFVKMFGQIELNFSHARNLLHESLIVVLDHVVYHIVELIVPWLLDFPPTSAGISVNYKIQWFTQALCIFPTGCKQHEQAIFHKDYKWTLSPEQWLCDVTTSAPNPGVTLLLGCLWLLSYSFVFLEVYALRLRRTISASFFPNQEERRMAHVKSKMQDRREKKEQKQIFYLEVYSE</sequence>
<evidence type="ECO:0000256" key="5">
    <source>
        <dbReference type="SAM" id="Phobius"/>
    </source>
</evidence>
<dbReference type="AlphaFoldDB" id="A0AA88T2P2"/>
<dbReference type="EMBL" id="JAUPFM010000005">
    <property type="protein sequence ID" value="KAK2851788.1"/>
    <property type="molecule type" value="Genomic_DNA"/>
</dbReference>
<feature type="transmembrane region" description="Helical" evidence="5">
    <location>
        <begin position="313"/>
        <end position="333"/>
    </location>
</feature>
<dbReference type="InterPro" id="IPR051856">
    <property type="entry name" value="CSR-E3_Ligase_Protein"/>
</dbReference>
<dbReference type="Proteomes" id="UP001187415">
    <property type="component" value="Unassembled WGS sequence"/>
</dbReference>
<name>A0AA88T2P2_CHASR</name>
<proteinExistence type="predicted"/>
<keyword evidence="3 5" id="KW-1133">Transmembrane helix</keyword>
<gene>
    <name evidence="7" type="ORF">Q5P01_008064</name>
</gene>
<dbReference type="GO" id="GO:0016020">
    <property type="term" value="C:membrane"/>
    <property type="evidence" value="ECO:0007669"/>
    <property type="project" value="UniProtKB-SubCell"/>
</dbReference>
<dbReference type="Pfam" id="PF07782">
    <property type="entry name" value="DC_STAMP"/>
    <property type="match status" value="1"/>
</dbReference>
<evidence type="ECO:0000259" key="6">
    <source>
        <dbReference type="Pfam" id="PF07782"/>
    </source>
</evidence>
<comment type="subcellular location">
    <subcellularLocation>
        <location evidence="1">Membrane</location>
        <topology evidence="1">Multi-pass membrane protein</topology>
    </subcellularLocation>
</comment>
<keyword evidence="2 5" id="KW-0812">Transmembrane</keyword>
<dbReference type="PANTHER" id="PTHR21041">
    <property type="entry name" value="DENDRITIC CELL-SPECIFIC TRANSMEMBRANE PROTEIN"/>
    <property type="match status" value="1"/>
</dbReference>
<feature type="transmembrane region" description="Helical" evidence="5">
    <location>
        <begin position="78"/>
        <end position="96"/>
    </location>
</feature>
<evidence type="ECO:0000256" key="2">
    <source>
        <dbReference type="ARBA" id="ARBA00022692"/>
    </source>
</evidence>
<protein>
    <recommendedName>
        <fullName evidence="6">Dendritic cell-specific transmembrane protein-like domain-containing protein</fullName>
    </recommendedName>
</protein>
<evidence type="ECO:0000256" key="1">
    <source>
        <dbReference type="ARBA" id="ARBA00004141"/>
    </source>
</evidence>
<keyword evidence="4 5" id="KW-0472">Membrane</keyword>
<evidence type="ECO:0000313" key="8">
    <source>
        <dbReference type="Proteomes" id="UP001187415"/>
    </source>
</evidence>
<dbReference type="PANTHER" id="PTHR21041:SF3">
    <property type="entry name" value="OSTEOCLAST STIMULATORY TRANSMEMBRANE PROTEIN"/>
    <property type="match status" value="1"/>
</dbReference>
<reference evidence="7" key="1">
    <citation type="submission" date="2023-07" db="EMBL/GenBank/DDBJ databases">
        <title>Chromosome-level Genome Assembly of Striped Snakehead (Channa striata).</title>
        <authorList>
            <person name="Liu H."/>
        </authorList>
    </citation>
    <scope>NUCLEOTIDE SEQUENCE</scope>
    <source>
        <strain evidence="7">Gz</strain>
        <tissue evidence="7">Muscle</tissue>
    </source>
</reference>
<feature type="domain" description="Dendritic cell-specific transmembrane protein-like" evidence="6">
    <location>
        <begin position="220"/>
        <end position="354"/>
    </location>
</feature>
<accession>A0AA88T2P2</accession>
<comment type="caution">
    <text evidence="7">The sequence shown here is derived from an EMBL/GenBank/DDBJ whole genome shotgun (WGS) entry which is preliminary data.</text>
</comment>
<evidence type="ECO:0000313" key="7">
    <source>
        <dbReference type="EMBL" id="KAK2851788.1"/>
    </source>
</evidence>
<evidence type="ECO:0000256" key="3">
    <source>
        <dbReference type="ARBA" id="ARBA00022989"/>
    </source>
</evidence>
<keyword evidence="8" id="KW-1185">Reference proteome</keyword>
<dbReference type="InterPro" id="IPR012858">
    <property type="entry name" value="DC_STAMP-like"/>
</dbReference>